<feature type="domain" description="DUF7067" evidence="15">
    <location>
        <begin position="274"/>
        <end position="322"/>
    </location>
</feature>
<feature type="domain" description="DUF7067" evidence="15">
    <location>
        <begin position="185"/>
        <end position="234"/>
    </location>
</feature>
<dbReference type="SUPFAM" id="SSF56059">
    <property type="entry name" value="Glutathione synthetase ATP-binding domain-like"/>
    <property type="match status" value="1"/>
</dbReference>
<keyword evidence="5" id="KW-0479">Metal-binding</keyword>
<evidence type="ECO:0000256" key="8">
    <source>
        <dbReference type="ARBA" id="ARBA00022840"/>
    </source>
</evidence>
<evidence type="ECO:0000256" key="1">
    <source>
        <dbReference type="ARBA" id="ARBA00001946"/>
    </source>
</evidence>
<evidence type="ECO:0000313" key="17">
    <source>
        <dbReference type="Proteomes" id="UP001497392"/>
    </source>
</evidence>
<feature type="domain" description="Alpha-glucan water dikinase phosphohistidine-like" evidence="13">
    <location>
        <begin position="999"/>
        <end position="1113"/>
    </location>
</feature>
<evidence type="ECO:0000256" key="5">
    <source>
        <dbReference type="ARBA" id="ARBA00022723"/>
    </source>
</evidence>
<dbReference type="Gene3D" id="3.30.470.20">
    <property type="entry name" value="ATP-grasp fold, B domain"/>
    <property type="match status" value="1"/>
</dbReference>
<keyword evidence="7" id="KW-0418">Kinase</keyword>
<comment type="subunit">
    <text evidence="3">Homodimer.</text>
</comment>
<keyword evidence="9" id="KW-0460">Magnesium</keyword>
<evidence type="ECO:0000259" key="14">
    <source>
        <dbReference type="Pfam" id="PF23166"/>
    </source>
</evidence>
<keyword evidence="4" id="KW-0808">Transferase</keyword>
<feature type="domain" description="Pyruvate phosphate dikinase AMP/ATP-binding" evidence="12">
    <location>
        <begin position="1254"/>
        <end position="1458"/>
    </location>
</feature>
<proteinExistence type="inferred from homology"/>
<sequence>MRRTKGGLIGQGPASRGTCRVTAIAAPETAGLTYEKTFTLDSEYKLMVALEEEGESQRVRLSTTLPGKLLLHWGVQGGADYKGGWRLPGPDVVPEGTVRYKDRALQTPWRKTDGGQELVLTLSGPEMSDYLNFVIKDESTGRWYDLFGSNFQVPLRLALTSMSMDEDDIDGGLIPDSELPELPGELCGIWAYIQWESAGCPNRSQAESDAEYKKAIAELKDYLRQGIQLDELWRVAKGEIKLRDFEASTNNGNGNGNGAALAEVPQETVPDVPQDLVNIQAYLLWEKAGRPDGADFAQDARATLEAQLRSGKSVQDLEAALKAPEPKAQEAPPAQEPAQPPPPQQEQQQQQQSPPPAGNIGLDRSMSLRRIDPLQFVKSPMPLLSADKKKAPERALGKLEDAAARDETCVWQRTYRMGNKQELVVAVRAPEGKQGPIDVTLTTDVPQDLFLHWGVRKQGGGDWVAPPKEIWPVVTTPVEGNKDALDSGFLPSDDQDMQDIMVGGEDVELKRVQLSIPAGHDLSGLTFVIRSADSTAWWRDGGSNYSIPVPGAAGSLAKENPLAGFEDDLSRTIVDCEVNADQWTLMHRYNKATELLEQALNGSADEVTDAMAKIFVWLRYSSSRQLTWQRNYNTQPRILGEAQARLTNAIAQAHGKTGGEAQEWVRAMLGTVGRGGNAQAVRDEILNIMHRNNIGEKRGTWMEDWHQKLHNNTTPDDVAICEAFIAFLKSSGDNGAYWSVLSDAGITRERLESFDRPIKVEPQDYPDKRDALIGEFQNYLGILKAVHSGADLQASAKEASGVMPQGAKDHLGYVLGHQGDHEVLPLMQNAVEARTELAQSGQLARNRDLLYLDVALENVVRSAAERGSGAAGAHAGAMVGPLLQNLVLSVGDNEELCYCLKAWQALPRDLRRGGYPSKEDALKASAVVDRIRRAIAATSDNVSGRIEPIATAFGKAFGVDDWYVELFAEEVVRGGPAFAVSLILSSLEPALRAAAELGAWQIISPVSALGRVEVVGGLHEVQEKVYDEPTVLLAKRVTGEEEVPEGCVAVVTPDAPDVLSHVSVRARNMRVLFAICHESGPLQEIENLAGKAVYFETTAAGGISWEEVQESQLKGGGEGGQERKSRRKLKISIPKWCGKWVVSMDEYEDGVVGAKSKNLAGMRGKLPNVVKLPPSVTVPFSSFEEALKQRENKDMAKRLEAAVKSIPQTNAEEKLRECRDIVMEVQIPEKLEQQLKAGMKEAGIPIPETEERWNQAMNALKGVWASKYNERALLSMRKVGLDFRDLRMAVLVQRVVPAAYAFVIHTHNPSTGSPDEVYAEVVVGLGESIVSGLVPGSALGCVIPKSDLDNPEVEMYPSKSDGMFVPESLIFRSDSNGEDLEGYAGAGLYDSITMDRTELKKVDYASDRLIADEGFRRDLVSRIAKVGVAIEDALGSAQDIEGAVEEDGSITVVQTRPQM</sequence>
<dbReference type="Pfam" id="PF01326">
    <property type="entry name" value="PPDK_N"/>
    <property type="match status" value="1"/>
</dbReference>
<dbReference type="InterPro" id="IPR054481">
    <property type="entry name" value="GWD1_pHisD"/>
</dbReference>
<keyword evidence="10" id="KW-0119">Carbohydrate metabolism</keyword>
<feature type="region of interest" description="Disordered" evidence="11">
    <location>
        <begin position="322"/>
        <end position="363"/>
    </location>
</feature>
<evidence type="ECO:0000256" key="6">
    <source>
        <dbReference type="ARBA" id="ARBA00022741"/>
    </source>
</evidence>
<keyword evidence="17" id="KW-1185">Reference proteome</keyword>
<evidence type="ECO:0000256" key="7">
    <source>
        <dbReference type="ARBA" id="ARBA00022777"/>
    </source>
</evidence>
<dbReference type="PANTHER" id="PTHR46999">
    <property type="entry name" value="ALPHA-GLUCAN WATER DIKINASE 1, CHLOROPLASTIC-RELATED"/>
    <property type="match status" value="1"/>
</dbReference>
<dbReference type="InterPro" id="IPR013815">
    <property type="entry name" value="ATP_grasp_subdomain_1"/>
</dbReference>
<name>A0ABP1FR11_9CHLO</name>
<reference evidence="16 17" key="1">
    <citation type="submission" date="2024-06" db="EMBL/GenBank/DDBJ databases">
        <authorList>
            <person name="Kraege A."/>
            <person name="Thomma B."/>
        </authorList>
    </citation>
    <scope>NUCLEOTIDE SEQUENCE [LARGE SCALE GENOMIC DNA]</scope>
</reference>
<evidence type="ECO:0000259" key="12">
    <source>
        <dbReference type="Pfam" id="PF01326"/>
    </source>
</evidence>
<dbReference type="PANTHER" id="PTHR46999:SF1">
    <property type="entry name" value="ALPHA-GLUCAN WATER DIKINASE 1, CHLOROPLASTIC"/>
    <property type="match status" value="1"/>
</dbReference>
<dbReference type="Proteomes" id="UP001497392">
    <property type="component" value="Unassembled WGS sequence"/>
</dbReference>
<evidence type="ECO:0000256" key="2">
    <source>
        <dbReference type="ARBA" id="ARBA00007837"/>
    </source>
</evidence>
<gene>
    <name evidence="16" type="primary">g4739</name>
    <name evidence="16" type="ORF">VP750_LOCUS4042</name>
</gene>
<comment type="similarity">
    <text evidence="2">Belongs to the PEP-utilizing enzyme family.</text>
</comment>
<evidence type="ECO:0000259" key="15">
    <source>
        <dbReference type="Pfam" id="PF23229"/>
    </source>
</evidence>
<feature type="domain" description="Alpha-glucan water dikinase-like N-terminal Ig-like" evidence="14">
    <location>
        <begin position="35"/>
        <end position="155"/>
    </location>
</feature>
<keyword evidence="6" id="KW-0547">Nucleotide-binding</keyword>
<dbReference type="Gene3D" id="3.30.1490.20">
    <property type="entry name" value="ATP-grasp fold, A domain"/>
    <property type="match status" value="2"/>
</dbReference>
<protein>
    <submittedName>
        <fullName evidence="16">G4739 protein</fullName>
    </submittedName>
</protein>
<keyword evidence="8" id="KW-0067">ATP-binding</keyword>
<evidence type="ECO:0000259" key="13">
    <source>
        <dbReference type="Pfam" id="PF22973"/>
    </source>
</evidence>
<organism evidence="16 17">
    <name type="scientific">Coccomyxa viridis</name>
    <dbReference type="NCBI Taxonomy" id="1274662"/>
    <lineage>
        <taxon>Eukaryota</taxon>
        <taxon>Viridiplantae</taxon>
        <taxon>Chlorophyta</taxon>
        <taxon>core chlorophytes</taxon>
        <taxon>Trebouxiophyceae</taxon>
        <taxon>Trebouxiophyceae incertae sedis</taxon>
        <taxon>Coccomyxaceae</taxon>
        <taxon>Coccomyxa</taxon>
    </lineage>
</organism>
<accession>A0ABP1FR11</accession>
<dbReference type="Pfam" id="PF23229">
    <property type="entry name" value="DUF7067"/>
    <property type="match status" value="2"/>
</dbReference>
<dbReference type="InterPro" id="IPR002192">
    <property type="entry name" value="PPDK_AMP/ATP-bd"/>
</dbReference>
<dbReference type="EMBL" id="CAXHTA020000007">
    <property type="protein sequence ID" value="CAL5222383.1"/>
    <property type="molecule type" value="Genomic_DNA"/>
</dbReference>
<evidence type="ECO:0000256" key="10">
    <source>
        <dbReference type="ARBA" id="ARBA00023277"/>
    </source>
</evidence>
<evidence type="ECO:0000256" key="4">
    <source>
        <dbReference type="ARBA" id="ARBA00022679"/>
    </source>
</evidence>
<dbReference type="InterPro" id="IPR055495">
    <property type="entry name" value="CWD_DUF7067"/>
</dbReference>
<comment type="cofactor">
    <cofactor evidence="1">
        <name>Mg(2+)</name>
        <dbReference type="ChEBI" id="CHEBI:18420"/>
    </cofactor>
</comment>
<evidence type="ECO:0000256" key="3">
    <source>
        <dbReference type="ARBA" id="ARBA00011738"/>
    </source>
</evidence>
<feature type="compositionally biased region" description="Pro residues" evidence="11">
    <location>
        <begin position="334"/>
        <end position="344"/>
    </location>
</feature>
<feature type="domain" description="Alpha-glucan water dikinase-like N-terminal Ig-like" evidence="14">
    <location>
        <begin position="412"/>
        <end position="548"/>
    </location>
</feature>
<dbReference type="Pfam" id="PF23166">
    <property type="entry name" value="Ig_N_CWD1"/>
    <property type="match status" value="2"/>
</dbReference>
<evidence type="ECO:0000256" key="11">
    <source>
        <dbReference type="SAM" id="MobiDB-lite"/>
    </source>
</evidence>
<evidence type="ECO:0000313" key="16">
    <source>
        <dbReference type="EMBL" id="CAL5222383.1"/>
    </source>
</evidence>
<dbReference type="Pfam" id="PF22973">
    <property type="entry name" value="GWD1_pHisD"/>
    <property type="match status" value="1"/>
</dbReference>
<dbReference type="InterPro" id="IPR056301">
    <property type="entry name" value="GWD-like_N_Ig"/>
</dbReference>
<evidence type="ECO:0000256" key="9">
    <source>
        <dbReference type="ARBA" id="ARBA00022842"/>
    </source>
</evidence>
<comment type="caution">
    <text evidence="16">The sequence shown here is derived from an EMBL/GenBank/DDBJ whole genome shotgun (WGS) entry which is preliminary data.</text>
</comment>